<dbReference type="PANTHER" id="PTHR34987:SF6">
    <property type="entry name" value="ALPHA-L-RHAMNOSIDASE SIX-HAIRPIN GLYCOSIDASE DOMAIN-CONTAINING PROTEIN"/>
    <property type="match status" value="1"/>
</dbReference>
<proteinExistence type="predicted"/>
<evidence type="ECO:0000256" key="1">
    <source>
        <dbReference type="SAM" id="SignalP"/>
    </source>
</evidence>
<dbReference type="InterPro" id="IPR008928">
    <property type="entry name" value="6-hairpin_glycosidase_sf"/>
</dbReference>
<feature type="chain" id="PRO_5045705860" description="Alpha-L-rhamnosidase six-hairpin glycosidase domain-containing protein" evidence="1">
    <location>
        <begin position="21"/>
        <end position="643"/>
    </location>
</feature>
<gene>
    <name evidence="3" type="ORF">SEUCBS140593_001335</name>
</gene>
<dbReference type="SUPFAM" id="SSF48208">
    <property type="entry name" value="Six-hairpin glycosidases"/>
    <property type="match status" value="1"/>
</dbReference>
<accession>A0ABP0AXF4</accession>
<dbReference type="EMBL" id="CAWUHD010000008">
    <property type="protein sequence ID" value="CAK7211939.1"/>
    <property type="molecule type" value="Genomic_DNA"/>
</dbReference>
<organism evidence="3 4">
    <name type="scientific">Sporothrix eucalyptigena</name>
    <dbReference type="NCBI Taxonomy" id="1812306"/>
    <lineage>
        <taxon>Eukaryota</taxon>
        <taxon>Fungi</taxon>
        <taxon>Dikarya</taxon>
        <taxon>Ascomycota</taxon>
        <taxon>Pezizomycotina</taxon>
        <taxon>Sordariomycetes</taxon>
        <taxon>Sordariomycetidae</taxon>
        <taxon>Ophiostomatales</taxon>
        <taxon>Ophiostomataceae</taxon>
        <taxon>Sporothrix</taxon>
    </lineage>
</organism>
<feature type="signal peptide" evidence="1">
    <location>
        <begin position="1"/>
        <end position="20"/>
    </location>
</feature>
<feature type="domain" description="Alpha-L-rhamnosidase six-hairpin glycosidase" evidence="2">
    <location>
        <begin position="246"/>
        <end position="465"/>
    </location>
</feature>
<keyword evidence="1" id="KW-0732">Signal</keyword>
<dbReference type="InterPro" id="IPR012341">
    <property type="entry name" value="6hp_glycosidase-like_sf"/>
</dbReference>
<dbReference type="Gene3D" id="2.60.420.10">
    <property type="entry name" value="Maltose phosphorylase, domain 3"/>
    <property type="match status" value="1"/>
</dbReference>
<dbReference type="Proteomes" id="UP001642482">
    <property type="component" value="Unassembled WGS sequence"/>
</dbReference>
<dbReference type="InterPro" id="IPR035396">
    <property type="entry name" value="Bac_rhamnosid6H"/>
</dbReference>
<protein>
    <recommendedName>
        <fullName evidence="2">Alpha-L-rhamnosidase six-hairpin glycosidase domain-containing protein</fullName>
    </recommendedName>
</protein>
<comment type="caution">
    <text evidence="3">The sequence shown here is derived from an EMBL/GenBank/DDBJ whole genome shotgun (WGS) entry which is preliminary data.</text>
</comment>
<evidence type="ECO:0000313" key="4">
    <source>
        <dbReference type="Proteomes" id="UP001642482"/>
    </source>
</evidence>
<reference evidence="3 4" key="1">
    <citation type="submission" date="2024-01" db="EMBL/GenBank/DDBJ databases">
        <authorList>
            <person name="Allen C."/>
            <person name="Tagirdzhanova G."/>
        </authorList>
    </citation>
    <scope>NUCLEOTIDE SEQUENCE [LARGE SCALE GENOMIC DNA]</scope>
</reference>
<dbReference type="Pfam" id="PF17389">
    <property type="entry name" value="Bac_rhamnosid6H"/>
    <property type="match status" value="1"/>
</dbReference>
<name>A0ABP0AXF4_9PEZI</name>
<evidence type="ECO:0000313" key="3">
    <source>
        <dbReference type="EMBL" id="CAK7211939.1"/>
    </source>
</evidence>
<sequence length="643" mass="69159">MVYYTACLLLSTCSVGTAVSRPWEKYIVAPSSRTPAPVTVHSIVGNAYVDKPPGQFILHLTAGSRVSVDFGVEVGGHLTFDMLAPQQLQSSGEPVLSLAFCESPSFVGPISDDTGAVYTMDWDLALNVSMEDCQAGTGSSATVMSYRTPPERFRGGFRFVTFNAFADVTVSHIRCEVGFATNMADLRGSRAYFYTPDAHAEVLNRIWYAGAYTVQTNIAPADTGRYLPQDRPGWAYNSSLGVSAPLLVDGAKRDRANWPGDLGISAPTVMLSMGAAGREAVTNSLATLFYYQNATTGAFPFAGPDTASFRSGMQSDTYHAWSLLAMYDYVLYEGDDEWLQTHWANITRGIEHIVGALDPTTGLQNQTYENDWGRLGAGGFNSALNALDYRVLVVWASLVPDAQQAALWTSAAEKLKTSYNALLWDSAAGMYRDNTTTMLHPQDGNSLALWFNLTATPVQAQAVSYGLTSFWNTIGPVTPELPGTISPFVSGMELLGNLYGAHNATRALQLATRLWGYLLTGSTAVPLAQLGTGTFVEGLTANGSLYYRAEDGYNYDAAYTSLSHGWSTAPTTALVTGVLGLRLTGPGGETWVLSPQLGSLSSVQAGFETGRGWFEATISVEATPLFNEQILTITLTVPSVLFT</sequence>
<dbReference type="PANTHER" id="PTHR34987">
    <property type="entry name" value="C, PUTATIVE (AFU_ORTHOLOGUE AFUA_3G02880)-RELATED"/>
    <property type="match status" value="1"/>
</dbReference>
<evidence type="ECO:0000259" key="2">
    <source>
        <dbReference type="Pfam" id="PF17389"/>
    </source>
</evidence>
<dbReference type="Gene3D" id="1.50.10.10">
    <property type="match status" value="1"/>
</dbReference>
<keyword evidence="4" id="KW-1185">Reference proteome</keyword>